<comment type="subcellular location">
    <subcellularLocation>
        <location evidence="1">Mitochondrion inner membrane</location>
    </subcellularLocation>
</comment>
<dbReference type="CDD" id="cd06530">
    <property type="entry name" value="S26_SPase_I"/>
    <property type="match status" value="1"/>
</dbReference>
<keyword evidence="2" id="KW-0999">Mitochondrion inner membrane</keyword>
<dbReference type="AlphaFoldDB" id="I7LWG4"/>
<organism evidence="9 10">
    <name type="scientific">Tetrahymena thermophila (strain SB210)</name>
    <dbReference type="NCBI Taxonomy" id="312017"/>
    <lineage>
        <taxon>Eukaryota</taxon>
        <taxon>Sar</taxon>
        <taxon>Alveolata</taxon>
        <taxon>Ciliophora</taxon>
        <taxon>Intramacronucleata</taxon>
        <taxon>Oligohymenophorea</taxon>
        <taxon>Hymenostomatida</taxon>
        <taxon>Tetrahymenina</taxon>
        <taxon>Tetrahymenidae</taxon>
        <taxon>Tetrahymena</taxon>
    </lineage>
</organism>
<dbReference type="SUPFAM" id="SSF51306">
    <property type="entry name" value="LexA/Signal peptidase"/>
    <property type="match status" value="1"/>
</dbReference>
<evidence type="ECO:0000256" key="1">
    <source>
        <dbReference type="ARBA" id="ARBA00004273"/>
    </source>
</evidence>
<evidence type="ECO:0000259" key="8">
    <source>
        <dbReference type="Pfam" id="PF10502"/>
    </source>
</evidence>
<evidence type="ECO:0000256" key="3">
    <source>
        <dbReference type="ARBA" id="ARBA00022801"/>
    </source>
</evidence>
<keyword evidence="5" id="KW-0472">Membrane</keyword>
<dbReference type="OMA" id="LCKGPSM"/>
<accession>I7LWG4</accession>
<dbReference type="GO" id="GO:0006465">
    <property type="term" value="P:signal peptide processing"/>
    <property type="evidence" value="ECO:0007669"/>
    <property type="project" value="InterPro"/>
</dbReference>
<name>I7LWG4_TETTS</name>
<dbReference type="InterPro" id="IPR019533">
    <property type="entry name" value="Peptidase_S26"/>
</dbReference>
<evidence type="ECO:0000256" key="7">
    <source>
        <dbReference type="PIRSR" id="PIRSR600223-1"/>
    </source>
</evidence>
<evidence type="ECO:0000256" key="4">
    <source>
        <dbReference type="ARBA" id="ARBA00023128"/>
    </source>
</evidence>
<dbReference type="PANTHER" id="PTHR12383">
    <property type="entry name" value="PROTEASE FAMILY S26 MITOCHONDRIAL INNER MEMBRANE PROTEASE-RELATED"/>
    <property type="match status" value="1"/>
</dbReference>
<comment type="similarity">
    <text evidence="6">Belongs to the peptidase S26 family. IMP1 subfamily.</text>
</comment>
<dbReference type="Gene3D" id="2.10.109.10">
    <property type="entry name" value="Umud Fragment, subunit A"/>
    <property type="match status" value="1"/>
</dbReference>
<dbReference type="InterPro" id="IPR000223">
    <property type="entry name" value="Pept_S26A_signal_pept_1"/>
</dbReference>
<dbReference type="PRINTS" id="PR00727">
    <property type="entry name" value="LEADERPTASE"/>
</dbReference>
<evidence type="ECO:0000256" key="5">
    <source>
        <dbReference type="ARBA" id="ARBA00023136"/>
    </source>
</evidence>
<keyword evidence="4" id="KW-0496">Mitochondrion</keyword>
<keyword evidence="9" id="KW-0645">Protease</keyword>
<dbReference type="GO" id="GO:0006627">
    <property type="term" value="P:protein processing involved in protein targeting to mitochondrion"/>
    <property type="evidence" value="ECO:0007669"/>
    <property type="project" value="TreeGrafter"/>
</dbReference>
<evidence type="ECO:0000256" key="6">
    <source>
        <dbReference type="ARBA" id="ARBA00038445"/>
    </source>
</evidence>
<gene>
    <name evidence="9" type="ORF">TTHERM_00563960</name>
</gene>
<dbReference type="GeneID" id="7835999"/>
<dbReference type="KEGG" id="tet:TTHERM_00563960"/>
<keyword evidence="3" id="KW-0378">Hydrolase</keyword>
<dbReference type="RefSeq" id="XP_001021995.1">
    <property type="nucleotide sequence ID" value="XM_001021995.1"/>
</dbReference>
<dbReference type="InterPro" id="IPR019758">
    <property type="entry name" value="Pept_S26A_signal_pept_1_CS"/>
</dbReference>
<feature type="active site" evidence="7">
    <location>
        <position position="84"/>
    </location>
</feature>
<dbReference type="PANTHER" id="PTHR12383:SF16">
    <property type="entry name" value="MITOCHONDRIAL INNER MEMBRANE PROTEASE SUBUNIT 1"/>
    <property type="match status" value="1"/>
</dbReference>
<evidence type="ECO:0000313" key="10">
    <source>
        <dbReference type="Proteomes" id="UP000009168"/>
    </source>
</evidence>
<feature type="active site" evidence="7">
    <location>
        <position position="39"/>
    </location>
</feature>
<evidence type="ECO:0000313" key="9">
    <source>
        <dbReference type="EMBL" id="EAS01750.1"/>
    </source>
</evidence>
<dbReference type="InParanoid" id="I7LWG4"/>
<dbReference type="EMBL" id="GG662556">
    <property type="protein sequence ID" value="EAS01750.1"/>
    <property type="molecule type" value="Genomic_DNA"/>
</dbReference>
<dbReference type="HOGENOM" id="CLU_028723_4_3_1"/>
<dbReference type="GO" id="GO:0042720">
    <property type="term" value="C:mitochondrial inner membrane peptidase complex"/>
    <property type="evidence" value="ECO:0007669"/>
    <property type="project" value="TreeGrafter"/>
</dbReference>
<evidence type="ECO:0000256" key="2">
    <source>
        <dbReference type="ARBA" id="ARBA00022792"/>
    </source>
</evidence>
<dbReference type="OrthoDB" id="308440at2759"/>
<sequence length="150" mass="16888">MSRVLNDIVSQCLMPLSAAALYYLTIDNVIVANKADGASMEPTISDTSSLICLKLPYKIFGKRVKKGDIIIAQSPVKPDVDICKRVLYTEGEQVNRIIVPPNHVWIEGDNKDNSFDSRDHGPLPEYLIKGKVLIQLYPFKYLYSEENSQK</sequence>
<feature type="domain" description="Peptidase S26" evidence="8">
    <location>
        <begin position="16"/>
        <end position="95"/>
    </location>
</feature>
<reference evidence="10" key="1">
    <citation type="journal article" date="2006" name="PLoS Biol.">
        <title>Macronuclear genome sequence of the ciliate Tetrahymena thermophila, a model eukaryote.</title>
        <authorList>
            <person name="Eisen J.A."/>
            <person name="Coyne R.S."/>
            <person name="Wu M."/>
            <person name="Wu D."/>
            <person name="Thiagarajan M."/>
            <person name="Wortman J.R."/>
            <person name="Badger J.H."/>
            <person name="Ren Q."/>
            <person name="Amedeo P."/>
            <person name="Jones K.M."/>
            <person name="Tallon L.J."/>
            <person name="Delcher A.L."/>
            <person name="Salzberg S.L."/>
            <person name="Silva J.C."/>
            <person name="Haas B.J."/>
            <person name="Majoros W.H."/>
            <person name="Farzad M."/>
            <person name="Carlton J.M."/>
            <person name="Smith R.K. Jr."/>
            <person name="Garg J."/>
            <person name="Pearlman R.E."/>
            <person name="Karrer K.M."/>
            <person name="Sun L."/>
            <person name="Manning G."/>
            <person name="Elde N.C."/>
            <person name="Turkewitz A.P."/>
            <person name="Asai D.J."/>
            <person name="Wilkes D.E."/>
            <person name="Wang Y."/>
            <person name="Cai H."/>
            <person name="Collins K."/>
            <person name="Stewart B.A."/>
            <person name="Lee S.R."/>
            <person name="Wilamowska K."/>
            <person name="Weinberg Z."/>
            <person name="Ruzzo W.L."/>
            <person name="Wloga D."/>
            <person name="Gaertig J."/>
            <person name="Frankel J."/>
            <person name="Tsao C.-C."/>
            <person name="Gorovsky M.A."/>
            <person name="Keeling P.J."/>
            <person name="Waller R.F."/>
            <person name="Patron N.J."/>
            <person name="Cherry J.M."/>
            <person name="Stover N.A."/>
            <person name="Krieger C.J."/>
            <person name="del Toro C."/>
            <person name="Ryder H.F."/>
            <person name="Williamson S.C."/>
            <person name="Barbeau R.A."/>
            <person name="Hamilton E.P."/>
            <person name="Orias E."/>
        </authorList>
    </citation>
    <scope>NUCLEOTIDE SEQUENCE [LARGE SCALE GENOMIC DNA]</scope>
    <source>
        <strain evidence="10">SB210</strain>
    </source>
</reference>
<dbReference type="Pfam" id="PF10502">
    <property type="entry name" value="Peptidase_S26"/>
    <property type="match status" value="2"/>
</dbReference>
<dbReference type="STRING" id="312017.I7LWG4"/>
<dbReference type="InterPro" id="IPR052064">
    <property type="entry name" value="Mito_IMP1_subunit"/>
</dbReference>
<dbReference type="GO" id="GO:0004252">
    <property type="term" value="F:serine-type endopeptidase activity"/>
    <property type="evidence" value="ECO:0007669"/>
    <property type="project" value="InterPro"/>
</dbReference>
<dbReference type="Proteomes" id="UP000009168">
    <property type="component" value="Unassembled WGS sequence"/>
</dbReference>
<proteinExistence type="inferred from homology"/>
<dbReference type="InterPro" id="IPR036286">
    <property type="entry name" value="LexA/Signal_pep-like_sf"/>
</dbReference>
<feature type="domain" description="Peptidase S26" evidence="8">
    <location>
        <begin position="99"/>
        <end position="134"/>
    </location>
</feature>
<dbReference type="PROSITE" id="PS00761">
    <property type="entry name" value="SPASE_I_3"/>
    <property type="match status" value="1"/>
</dbReference>
<keyword evidence="10" id="KW-1185">Reference proteome</keyword>
<dbReference type="eggNOG" id="KOG0171">
    <property type="taxonomic scope" value="Eukaryota"/>
</dbReference>
<protein>
    <submittedName>
        <fullName evidence="9">Inner membrane protease subunit 1</fullName>
    </submittedName>
</protein>